<dbReference type="AlphaFoldDB" id="X1FRL6"/>
<accession>X1FRL6</accession>
<protein>
    <submittedName>
        <fullName evidence="1">Uncharacterized protein</fullName>
    </submittedName>
</protein>
<sequence>SSRGLNKEHPATFKGLLTNQFILLNPSFEGIFLTKRKFCDILKKNVKKKTFKDKTSVFALQGKQS</sequence>
<dbReference type="EMBL" id="BARU01022805">
    <property type="protein sequence ID" value="GAH47622.1"/>
    <property type="molecule type" value="Genomic_DNA"/>
</dbReference>
<proteinExistence type="predicted"/>
<gene>
    <name evidence="1" type="ORF">S03H2_37096</name>
</gene>
<reference evidence="1" key="1">
    <citation type="journal article" date="2014" name="Front. Microbiol.">
        <title>High frequency of phylogenetically diverse reductive dehalogenase-homologous genes in deep subseafloor sedimentary metagenomes.</title>
        <authorList>
            <person name="Kawai M."/>
            <person name="Futagami T."/>
            <person name="Toyoda A."/>
            <person name="Takaki Y."/>
            <person name="Nishi S."/>
            <person name="Hori S."/>
            <person name="Arai W."/>
            <person name="Tsubouchi T."/>
            <person name="Morono Y."/>
            <person name="Uchiyama I."/>
            <person name="Ito T."/>
            <person name="Fujiyama A."/>
            <person name="Inagaki F."/>
            <person name="Takami H."/>
        </authorList>
    </citation>
    <scope>NUCLEOTIDE SEQUENCE</scope>
    <source>
        <strain evidence="1">Expedition CK06-06</strain>
    </source>
</reference>
<comment type="caution">
    <text evidence="1">The sequence shown here is derived from an EMBL/GenBank/DDBJ whole genome shotgun (WGS) entry which is preliminary data.</text>
</comment>
<name>X1FRL6_9ZZZZ</name>
<feature type="non-terminal residue" evidence="1">
    <location>
        <position position="1"/>
    </location>
</feature>
<evidence type="ECO:0000313" key="1">
    <source>
        <dbReference type="EMBL" id="GAH47622.1"/>
    </source>
</evidence>
<organism evidence="1">
    <name type="scientific">marine sediment metagenome</name>
    <dbReference type="NCBI Taxonomy" id="412755"/>
    <lineage>
        <taxon>unclassified sequences</taxon>
        <taxon>metagenomes</taxon>
        <taxon>ecological metagenomes</taxon>
    </lineage>
</organism>